<dbReference type="EMBL" id="NOXX01000005">
    <property type="protein sequence ID" value="OYQ52521.1"/>
    <property type="molecule type" value="Genomic_DNA"/>
</dbReference>
<keyword evidence="2" id="KW-1185">Reference proteome</keyword>
<protein>
    <submittedName>
        <fullName evidence="1">Uncharacterized protein</fullName>
    </submittedName>
</protein>
<organism evidence="1 2">
    <name type="scientific">Flavobacterium aurantiibacter</name>
    <dbReference type="NCBI Taxonomy" id="2023067"/>
    <lineage>
        <taxon>Bacteria</taxon>
        <taxon>Pseudomonadati</taxon>
        <taxon>Bacteroidota</taxon>
        <taxon>Flavobacteriia</taxon>
        <taxon>Flavobacteriales</taxon>
        <taxon>Flavobacteriaceae</taxon>
        <taxon>Flavobacterium</taxon>
    </lineage>
</organism>
<evidence type="ECO:0000313" key="1">
    <source>
        <dbReference type="EMBL" id="OYQ52521.1"/>
    </source>
</evidence>
<dbReference type="Proteomes" id="UP000216035">
    <property type="component" value="Unassembled WGS sequence"/>
</dbReference>
<gene>
    <name evidence="1" type="ORF">CHX27_00045</name>
</gene>
<sequence>MVILLSGCSSEETLLESDRKDAVKLQTVSFSDLAKNQGALRAYRAYNSKLEAERLQARGITFYGVLVDTTKIYYTEKGDLKSYTFEILDFESRDTIKNLILQQKGVSEYAAYVAKYAMTPTDKQTLIEGGSLIKTPIKIENESVVWSIFVYGNGSDCVKIYTHFVDYYDDGYGNIHPGSGDIDRGDIKFI</sequence>
<comment type="caution">
    <text evidence="1">The sequence shown here is derived from an EMBL/GenBank/DDBJ whole genome shotgun (WGS) entry which is preliminary data.</text>
</comment>
<feature type="non-terminal residue" evidence="1">
    <location>
        <position position="190"/>
    </location>
</feature>
<accession>A0A256AFV4</accession>
<evidence type="ECO:0000313" key="2">
    <source>
        <dbReference type="Proteomes" id="UP000216035"/>
    </source>
</evidence>
<reference evidence="1 2" key="1">
    <citation type="submission" date="2017-07" db="EMBL/GenBank/DDBJ databases">
        <title>Flavobacterium cyanobacteriorum sp. nov., isolated from cyanobacterial aggregates in a eutrophic lake.</title>
        <authorList>
            <person name="Cai H."/>
        </authorList>
    </citation>
    <scope>NUCLEOTIDE SEQUENCE [LARGE SCALE GENOMIC DNA]</scope>
    <source>
        <strain evidence="1 2">TH167</strain>
    </source>
</reference>
<dbReference type="RefSeq" id="WP_133063354.1">
    <property type="nucleotide sequence ID" value="NZ_NOXX01000005.1"/>
</dbReference>
<dbReference type="AlphaFoldDB" id="A0A256AFV4"/>
<proteinExistence type="predicted"/>
<dbReference type="OrthoDB" id="1377121at2"/>
<name>A0A256AFV4_9FLAO</name>